<feature type="transmembrane region" description="Helical" evidence="1">
    <location>
        <begin position="21"/>
        <end position="43"/>
    </location>
</feature>
<proteinExistence type="predicted"/>
<evidence type="ECO:0000313" key="2">
    <source>
        <dbReference type="EMBL" id="VFK53264.1"/>
    </source>
</evidence>
<dbReference type="EMBL" id="CAADFW010000002">
    <property type="protein sequence ID" value="VFK53264.1"/>
    <property type="molecule type" value="Genomic_DNA"/>
</dbReference>
<sequence>MRRNGISDRSRKTSGRRSIFPFIKGSFGILVVIFALLAFALSIREGELERFNKIKPLFEIGILTDEGGNKNGFRLLNHGGIVYFVGSSREEKGKLLMKTPRKYSVLKNTDKKGVEFRFSKDLSEGDALVSYWRDVDLNTYSIKIALRSDGFYIADVPAAFRSNKFTAMPGEALDNLANHVFSKDWFALHPHIEGDWSKKADNGNKDWHADCGGKGGILLQNRAYEKLCLKKEEDLIVKN</sequence>
<gene>
    <name evidence="2" type="ORF">BECKTC1821F_GA0114240_100274</name>
</gene>
<organism evidence="2">
    <name type="scientific">Candidatus Kentrum sp. TC</name>
    <dbReference type="NCBI Taxonomy" id="2126339"/>
    <lineage>
        <taxon>Bacteria</taxon>
        <taxon>Pseudomonadati</taxon>
        <taxon>Pseudomonadota</taxon>
        <taxon>Gammaproteobacteria</taxon>
        <taxon>Candidatus Kentrum</taxon>
    </lineage>
</organism>
<accession>A0A450ZHK9</accession>
<evidence type="ECO:0000256" key="1">
    <source>
        <dbReference type="SAM" id="Phobius"/>
    </source>
</evidence>
<dbReference type="AlphaFoldDB" id="A0A450ZHK9"/>
<keyword evidence="1" id="KW-0812">Transmembrane</keyword>
<name>A0A450ZHK9_9GAMM</name>
<keyword evidence="1" id="KW-1133">Transmembrane helix</keyword>
<reference evidence="2" key="1">
    <citation type="submission" date="2019-02" db="EMBL/GenBank/DDBJ databases">
        <authorList>
            <person name="Gruber-Vodicka R. H."/>
            <person name="Seah K. B. B."/>
        </authorList>
    </citation>
    <scope>NUCLEOTIDE SEQUENCE</scope>
    <source>
        <strain evidence="2">BECK_BZ126</strain>
    </source>
</reference>
<keyword evidence="1" id="KW-0472">Membrane</keyword>
<protein>
    <submittedName>
        <fullName evidence="2">Uncharacterized protein</fullName>
    </submittedName>
</protein>